<name>A0A1H9FMI6_9HYPH</name>
<evidence type="ECO:0000256" key="2">
    <source>
        <dbReference type="ARBA" id="ARBA00009539"/>
    </source>
</evidence>
<evidence type="ECO:0000256" key="3">
    <source>
        <dbReference type="ARBA" id="ARBA00012856"/>
    </source>
</evidence>
<dbReference type="PANTHER" id="PTHR48069:SF3">
    <property type="entry name" value="DIHYDROFOLATE REDUCTASE"/>
    <property type="match status" value="1"/>
</dbReference>
<evidence type="ECO:0000256" key="9">
    <source>
        <dbReference type="RuleBase" id="RU004474"/>
    </source>
</evidence>
<feature type="domain" description="DHFR" evidence="10">
    <location>
        <begin position="14"/>
        <end position="180"/>
    </location>
</feature>
<proteinExistence type="inferred from homology"/>
<dbReference type="PROSITE" id="PS51330">
    <property type="entry name" value="DHFR_2"/>
    <property type="match status" value="1"/>
</dbReference>
<dbReference type="CDD" id="cd00209">
    <property type="entry name" value="DHFR"/>
    <property type="match status" value="1"/>
</dbReference>
<dbReference type="GO" id="GO:0046654">
    <property type="term" value="P:tetrahydrofolate biosynthetic process"/>
    <property type="evidence" value="ECO:0007669"/>
    <property type="project" value="UniProtKB-UniPathway"/>
</dbReference>
<dbReference type="GO" id="GO:0050661">
    <property type="term" value="F:NADP binding"/>
    <property type="evidence" value="ECO:0007669"/>
    <property type="project" value="InterPro"/>
</dbReference>
<evidence type="ECO:0000313" key="11">
    <source>
        <dbReference type="EMBL" id="SEQ39116.1"/>
    </source>
</evidence>
<dbReference type="RefSeq" id="WP_092496029.1">
    <property type="nucleotide sequence ID" value="NZ_FOFG01000004.1"/>
</dbReference>
<dbReference type="UniPathway" id="UPA00077">
    <property type="reaction ID" value="UER00158"/>
</dbReference>
<dbReference type="Pfam" id="PF00186">
    <property type="entry name" value="DHFR_1"/>
    <property type="match status" value="1"/>
</dbReference>
<evidence type="ECO:0000256" key="7">
    <source>
        <dbReference type="ARBA" id="ARBA00025067"/>
    </source>
</evidence>
<accession>A0A1H9FMI6</accession>
<dbReference type="InterPro" id="IPR012259">
    <property type="entry name" value="DHFR"/>
</dbReference>
<dbReference type="AlphaFoldDB" id="A0A1H9FMI6"/>
<comment type="catalytic activity">
    <reaction evidence="8">
        <text>(6S)-5,6,7,8-tetrahydrofolate + NADP(+) = 7,8-dihydrofolate + NADPH + H(+)</text>
        <dbReference type="Rhea" id="RHEA:15009"/>
        <dbReference type="ChEBI" id="CHEBI:15378"/>
        <dbReference type="ChEBI" id="CHEBI:57451"/>
        <dbReference type="ChEBI" id="CHEBI:57453"/>
        <dbReference type="ChEBI" id="CHEBI:57783"/>
        <dbReference type="ChEBI" id="CHEBI:58349"/>
        <dbReference type="EC" id="1.5.1.3"/>
    </reaction>
</comment>
<dbReference type="PANTHER" id="PTHR48069">
    <property type="entry name" value="DIHYDROFOLATE REDUCTASE"/>
    <property type="match status" value="1"/>
</dbReference>
<reference evidence="11 12" key="1">
    <citation type="submission" date="2016-10" db="EMBL/GenBank/DDBJ databases">
        <authorList>
            <person name="de Groot N.N."/>
        </authorList>
    </citation>
    <scope>NUCLEOTIDE SEQUENCE [LARGE SCALE GENOMIC DNA]</scope>
    <source>
        <strain evidence="11 12">A52C2</strain>
    </source>
</reference>
<keyword evidence="4 8" id="KW-0554">One-carbon metabolism</keyword>
<dbReference type="PROSITE" id="PS00075">
    <property type="entry name" value="DHFR_1"/>
    <property type="match status" value="1"/>
</dbReference>
<evidence type="ECO:0000313" key="12">
    <source>
        <dbReference type="Proteomes" id="UP000199647"/>
    </source>
</evidence>
<dbReference type="Gene3D" id="3.40.430.10">
    <property type="entry name" value="Dihydrofolate Reductase, subunit A"/>
    <property type="match status" value="1"/>
</dbReference>
<dbReference type="PRINTS" id="PR00070">
    <property type="entry name" value="DHFR"/>
</dbReference>
<evidence type="ECO:0000256" key="5">
    <source>
        <dbReference type="ARBA" id="ARBA00022857"/>
    </source>
</evidence>
<keyword evidence="5 8" id="KW-0521">NADP</keyword>
<evidence type="ECO:0000256" key="1">
    <source>
        <dbReference type="ARBA" id="ARBA00004903"/>
    </source>
</evidence>
<dbReference type="SUPFAM" id="SSF53597">
    <property type="entry name" value="Dihydrofolate reductase-like"/>
    <property type="match status" value="1"/>
</dbReference>
<dbReference type="OrthoDB" id="9804315at2"/>
<dbReference type="EC" id="1.5.1.3" evidence="3 8"/>
<sequence length="180" mass="19531">MTESASGARAPEPLVVIVVAVANNNVIGADNSIPWRVREDMKGFRARTMGKPVIMGRKTFESLPKPLEGRLNIVVSRSQGALPEGVVHAGDPDEALEVARAEALKSGVSEVCVIGGGEIYRRFMDRADRICLSRVNVSPVGAVTFPEIGRDEWKEVSREAILPSPGDDATAELHVYERLR</sequence>
<evidence type="ECO:0000259" key="10">
    <source>
        <dbReference type="PROSITE" id="PS51330"/>
    </source>
</evidence>
<evidence type="ECO:0000256" key="8">
    <source>
        <dbReference type="PIRNR" id="PIRNR000194"/>
    </source>
</evidence>
<keyword evidence="6 8" id="KW-0560">Oxidoreductase</keyword>
<dbReference type="PIRSF" id="PIRSF000194">
    <property type="entry name" value="DHFR"/>
    <property type="match status" value="1"/>
</dbReference>
<dbReference type="EMBL" id="FOFG01000004">
    <property type="protein sequence ID" value="SEQ39116.1"/>
    <property type="molecule type" value="Genomic_DNA"/>
</dbReference>
<dbReference type="GO" id="GO:0046655">
    <property type="term" value="P:folic acid metabolic process"/>
    <property type="evidence" value="ECO:0007669"/>
    <property type="project" value="TreeGrafter"/>
</dbReference>
<keyword evidence="12" id="KW-1185">Reference proteome</keyword>
<dbReference type="GO" id="GO:0046452">
    <property type="term" value="P:dihydrofolate metabolic process"/>
    <property type="evidence" value="ECO:0007669"/>
    <property type="project" value="TreeGrafter"/>
</dbReference>
<comment type="function">
    <text evidence="7 8">Key enzyme in folate metabolism. Catalyzes an essential reaction for de novo glycine and purine synthesis, and for DNA precursor synthesis.</text>
</comment>
<dbReference type="GO" id="GO:0004146">
    <property type="term" value="F:dihydrofolate reductase activity"/>
    <property type="evidence" value="ECO:0007669"/>
    <property type="project" value="UniProtKB-EC"/>
</dbReference>
<dbReference type="GO" id="GO:0005829">
    <property type="term" value="C:cytosol"/>
    <property type="evidence" value="ECO:0007669"/>
    <property type="project" value="TreeGrafter"/>
</dbReference>
<dbReference type="InterPro" id="IPR024072">
    <property type="entry name" value="DHFR-like_dom_sf"/>
</dbReference>
<protein>
    <recommendedName>
        <fullName evidence="3 8">Dihydrofolate reductase</fullName>
        <ecNumber evidence="3 8">1.5.1.3</ecNumber>
    </recommendedName>
</protein>
<comment type="pathway">
    <text evidence="1 8">Cofactor biosynthesis; tetrahydrofolate biosynthesis; 5,6,7,8-tetrahydrofolate from 7,8-dihydrofolate: step 1/1.</text>
</comment>
<dbReference type="Proteomes" id="UP000199647">
    <property type="component" value="Unassembled WGS sequence"/>
</dbReference>
<dbReference type="InterPro" id="IPR001796">
    <property type="entry name" value="DHFR_dom"/>
</dbReference>
<evidence type="ECO:0000256" key="4">
    <source>
        <dbReference type="ARBA" id="ARBA00022563"/>
    </source>
</evidence>
<dbReference type="GO" id="GO:0006730">
    <property type="term" value="P:one-carbon metabolic process"/>
    <property type="evidence" value="ECO:0007669"/>
    <property type="project" value="UniProtKB-KW"/>
</dbReference>
<comment type="similarity">
    <text evidence="2 8 9">Belongs to the dihydrofolate reductase family.</text>
</comment>
<dbReference type="InterPro" id="IPR017925">
    <property type="entry name" value="DHFR_CS"/>
</dbReference>
<evidence type="ECO:0000256" key="6">
    <source>
        <dbReference type="ARBA" id="ARBA00023002"/>
    </source>
</evidence>
<organism evidence="11 12">
    <name type="scientific">Faunimonas pinastri</name>
    <dbReference type="NCBI Taxonomy" id="1855383"/>
    <lineage>
        <taxon>Bacteria</taxon>
        <taxon>Pseudomonadati</taxon>
        <taxon>Pseudomonadota</taxon>
        <taxon>Alphaproteobacteria</taxon>
        <taxon>Hyphomicrobiales</taxon>
        <taxon>Afifellaceae</taxon>
        <taxon>Faunimonas</taxon>
    </lineage>
</organism>
<gene>
    <name evidence="11" type="ORF">SAMN05216548_104159</name>
</gene>
<dbReference type="STRING" id="1855383.SAMN05216548_104159"/>